<reference evidence="2 3" key="1">
    <citation type="journal article" date="2013" name="BMC Genomics">
        <title>Reconstruction of the lipid metabolism for the microalga Monoraphidium neglectum from its genome sequence reveals characteristics suitable for biofuel production.</title>
        <authorList>
            <person name="Bogen C."/>
            <person name="Al-Dilaimi A."/>
            <person name="Albersmeier A."/>
            <person name="Wichmann J."/>
            <person name="Grundmann M."/>
            <person name="Rupp O."/>
            <person name="Lauersen K.J."/>
            <person name="Blifernez-Klassen O."/>
            <person name="Kalinowski J."/>
            <person name="Goesmann A."/>
            <person name="Mussgnug J.H."/>
            <person name="Kruse O."/>
        </authorList>
    </citation>
    <scope>NUCLEOTIDE SEQUENCE [LARGE SCALE GENOMIC DNA]</scope>
    <source>
        <strain evidence="2 3">SAG 48.87</strain>
    </source>
</reference>
<dbReference type="RefSeq" id="XP_013897701.1">
    <property type="nucleotide sequence ID" value="XM_014042247.1"/>
</dbReference>
<proteinExistence type="predicted"/>
<dbReference type="Pfam" id="PF13875">
    <property type="entry name" value="DUF4202"/>
    <property type="match status" value="1"/>
</dbReference>
<dbReference type="PANTHER" id="PTHR41729">
    <property type="entry name" value="GLUTAMYL-TRNA SYNTHETASE"/>
    <property type="match status" value="1"/>
</dbReference>
<dbReference type="OrthoDB" id="417697at2759"/>
<dbReference type="InterPro" id="IPR025255">
    <property type="entry name" value="DUF4202"/>
</dbReference>
<keyword evidence="3" id="KW-1185">Reference proteome</keyword>
<dbReference type="EMBL" id="KK102099">
    <property type="protein sequence ID" value="KIY98681.1"/>
    <property type="molecule type" value="Genomic_DNA"/>
</dbReference>
<sequence>MISTRSVGARVRSSNHHWRHLAACARVAATARRQVVARASASTDRLQRVLSDIDSINSQDPRKTTWQGEELPYELAYSRWLSEWVARLQPSPSDELLIVARGQHVARWKSPRDTYPEGRAGYLKWRADLKRAHADTVAGLMAEAGYPEAAVSRVKRMINKLDLMTDEENQVVEDALCLVFLEHQFAELLEKEGADKARAGAGEGRREREGWAPQQTQQRMVDIVRKTWGKMGEKGRAAALKLALSPAEADVVQRALSG</sequence>
<dbReference type="GeneID" id="25742157"/>
<organism evidence="2 3">
    <name type="scientific">Monoraphidium neglectum</name>
    <dbReference type="NCBI Taxonomy" id="145388"/>
    <lineage>
        <taxon>Eukaryota</taxon>
        <taxon>Viridiplantae</taxon>
        <taxon>Chlorophyta</taxon>
        <taxon>core chlorophytes</taxon>
        <taxon>Chlorophyceae</taxon>
        <taxon>CS clade</taxon>
        <taxon>Sphaeropleales</taxon>
        <taxon>Selenastraceae</taxon>
        <taxon>Monoraphidium</taxon>
    </lineage>
</organism>
<evidence type="ECO:0000256" key="1">
    <source>
        <dbReference type="SAM" id="MobiDB-lite"/>
    </source>
</evidence>
<dbReference type="PANTHER" id="PTHR41729:SF1">
    <property type="entry name" value="GLUTAMYL-TRNA SYNTHETASE"/>
    <property type="match status" value="1"/>
</dbReference>
<name>A0A0D2MD45_9CHLO</name>
<dbReference type="AlphaFoldDB" id="A0A0D2MD45"/>
<feature type="region of interest" description="Disordered" evidence="1">
    <location>
        <begin position="196"/>
        <end position="217"/>
    </location>
</feature>
<gene>
    <name evidence="2" type="ORF">MNEG_9282</name>
</gene>
<feature type="compositionally biased region" description="Basic and acidic residues" evidence="1">
    <location>
        <begin position="196"/>
        <end position="210"/>
    </location>
</feature>
<protein>
    <recommendedName>
        <fullName evidence="4">DUF4202 domain-containing protein</fullName>
    </recommendedName>
</protein>
<dbReference type="KEGG" id="mng:MNEG_9282"/>
<accession>A0A0D2MD45</accession>
<evidence type="ECO:0000313" key="2">
    <source>
        <dbReference type="EMBL" id="KIY98681.1"/>
    </source>
</evidence>
<dbReference type="Proteomes" id="UP000054498">
    <property type="component" value="Unassembled WGS sequence"/>
</dbReference>
<evidence type="ECO:0000313" key="3">
    <source>
        <dbReference type="Proteomes" id="UP000054498"/>
    </source>
</evidence>
<dbReference type="STRING" id="145388.A0A0D2MD45"/>
<evidence type="ECO:0008006" key="4">
    <source>
        <dbReference type="Google" id="ProtNLM"/>
    </source>
</evidence>